<proteinExistence type="predicted"/>
<dbReference type="InterPro" id="IPR025514">
    <property type="entry name" value="DUF4402"/>
</dbReference>
<dbReference type="EMBL" id="WTYA01000002">
    <property type="protein sequence ID" value="MXP28018.1"/>
    <property type="molecule type" value="Genomic_DNA"/>
</dbReference>
<keyword evidence="3" id="KW-1185">Reference proteome</keyword>
<evidence type="ECO:0000313" key="2">
    <source>
        <dbReference type="EMBL" id="MXP28018.1"/>
    </source>
</evidence>
<name>A0A845ALX8_9SPHN</name>
<accession>A0A845ALX8</accession>
<dbReference type="OrthoDB" id="7428481at2"/>
<keyword evidence="1" id="KW-0732">Signal</keyword>
<evidence type="ECO:0000313" key="3">
    <source>
        <dbReference type="Proteomes" id="UP000439780"/>
    </source>
</evidence>
<dbReference type="AlphaFoldDB" id="A0A845ALX8"/>
<organism evidence="2 3">
    <name type="scientific">Qipengyuania algicida</name>
    <dbReference type="NCBI Taxonomy" id="1836209"/>
    <lineage>
        <taxon>Bacteria</taxon>
        <taxon>Pseudomonadati</taxon>
        <taxon>Pseudomonadota</taxon>
        <taxon>Alphaproteobacteria</taxon>
        <taxon>Sphingomonadales</taxon>
        <taxon>Erythrobacteraceae</taxon>
        <taxon>Qipengyuania</taxon>
    </lineage>
</organism>
<gene>
    <name evidence="2" type="ORF">GRI58_04180</name>
</gene>
<feature type="signal peptide" evidence="1">
    <location>
        <begin position="1"/>
        <end position="26"/>
    </location>
</feature>
<dbReference type="Proteomes" id="UP000439780">
    <property type="component" value="Unassembled WGS sequence"/>
</dbReference>
<reference evidence="2 3" key="1">
    <citation type="submission" date="2019-12" db="EMBL/GenBank/DDBJ databases">
        <title>Genomic-based taxomic classification of the family Erythrobacteraceae.</title>
        <authorList>
            <person name="Xu L."/>
        </authorList>
    </citation>
    <scope>NUCLEOTIDE SEQUENCE [LARGE SCALE GENOMIC DNA]</scope>
    <source>
        <strain evidence="2 3">KEMB 9005-328</strain>
    </source>
</reference>
<protein>
    <submittedName>
        <fullName evidence="2">DUF4402 domain-containing protein</fullName>
    </submittedName>
</protein>
<sequence length="218" mass="22006">MTNPIRFSAAALAFAAVLGTAAPAAAQQTASADARAEILAALKLTKVAGSVLDFGDLIISNNTGNYTLTLDPSTMQVACPTGLVCTGVTSGAQFHVEGQGGKQVRVDLPLAATLTNGSGGSLTADTFTMSSPTSNAIGNTTVKELSLDANGLIQNDGAGNPLLKNKLDGSGNPIPVKTITLDPTTQDAYFTVGANLNIPGTAAVGVYQGTFNVSVDYN</sequence>
<evidence type="ECO:0000256" key="1">
    <source>
        <dbReference type="SAM" id="SignalP"/>
    </source>
</evidence>
<feature type="chain" id="PRO_5032385303" evidence="1">
    <location>
        <begin position="27"/>
        <end position="218"/>
    </location>
</feature>
<comment type="caution">
    <text evidence="2">The sequence shown here is derived from an EMBL/GenBank/DDBJ whole genome shotgun (WGS) entry which is preliminary data.</text>
</comment>
<dbReference type="RefSeq" id="WP_160752298.1">
    <property type="nucleotide sequence ID" value="NZ_WTYA01000002.1"/>
</dbReference>
<dbReference type="Pfam" id="PF14352">
    <property type="entry name" value="DUF4402"/>
    <property type="match status" value="1"/>
</dbReference>